<accession>A0A9D6AEY4</accession>
<organism evidence="1 2">
    <name type="scientific">Lancefieldella parvula</name>
    <dbReference type="NCBI Taxonomy" id="1382"/>
    <lineage>
        <taxon>Bacteria</taxon>
        <taxon>Bacillati</taxon>
        <taxon>Actinomycetota</taxon>
        <taxon>Coriobacteriia</taxon>
        <taxon>Coriobacteriales</taxon>
        <taxon>Atopobiaceae</taxon>
        <taxon>Lancefieldella</taxon>
    </lineage>
</organism>
<gene>
    <name evidence="1" type="ORF">HXK24_06230</name>
</gene>
<sequence>MQNADHTLARKSVNLEVESTVGSASRFPFPTRELARKELSWDRFAARIPEEDKERVIDLAWSKGERAAHMVFEESNGQSDFFKICKDAGMTIIKKDIDCVYGNQRYFSDYVSGTKEITLYEQSCALWAKQNQLEPHEAQNLILMHEFFHVLETTRLGLTSKEYTVPLITIGPCKLGKTGIHALSEIAAHAFTNTYYELLHNISGTGGNNES</sequence>
<dbReference type="EMBL" id="JABZGU010000194">
    <property type="protein sequence ID" value="MBF4803390.1"/>
    <property type="molecule type" value="Genomic_DNA"/>
</dbReference>
<protein>
    <submittedName>
        <fullName evidence="1">Uncharacterized protein</fullName>
    </submittedName>
</protein>
<proteinExistence type="predicted"/>
<comment type="caution">
    <text evidence="1">The sequence shown here is derived from an EMBL/GenBank/DDBJ whole genome shotgun (WGS) entry which is preliminary data.</text>
</comment>
<dbReference type="Proteomes" id="UP000787322">
    <property type="component" value="Unassembled WGS sequence"/>
</dbReference>
<name>A0A9D6AEY4_9ACTN</name>
<evidence type="ECO:0000313" key="2">
    <source>
        <dbReference type="Proteomes" id="UP000787322"/>
    </source>
</evidence>
<evidence type="ECO:0000313" key="1">
    <source>
        <dbReference type="EMBL" id="MBF4803390.1"/>
    </source>
</evidence>
<reference evidence="1" key="1">
    <citation type="submission" date="2020-04" db="EMBL/GenBank/DDBJ databases">
        <title>Deep metagenomics examines the oral microbiome during advanced dental caries in children, revealing novel taxa and co-occurrences with host molecules.</title>
        <authorList>
            <person name="Baker J.L."/>
            <person name="Morton J.T."/>
            <person name="Dinis M."/>
            <person name="Alvarez R."/>
            <person name="Tran N.C."/>
            <person name="Knight R."/>
            <person name="Edlund A."/>
        </authorList>
    </citation>
    <scope>NUCLEOTIDE SEQUENCE</scope>
    <source>
        <strain evidence="1">JCVI_3_bin.11</strain>
    </source>
</reference>
<dbReference type="AlphaFoldDB" id="A0A9D6AEY4"/>